<evidence type="ECO:0000313" key="2">
    <source>
        <dbReference type="EMBL" id="GBF35577.1"/>
    </source>
</evidence>
<comment type="caution">
    <text evidence="2">The sequence shown here is derived from an EMBL/GenBank/DDBJ whole genome shotgun (WGS) entry which is preliminary data.</text>
</comment>
<proteinExistence type="predicted"/>
<dbReference type="EMBL" id="BFAV01000173">
    <property type="protein sequence ID" value="GBF35577.1"/>
    <property type="molecule type" value="Genomic_DNA"/>
</dbReference>
<keyword evidence="3" id="KW-1185">Reference proteome</keyword>
<dbReference type="AlphaFoldDB" id="A0A2L2XGU2"/>
<evidence type="ECO:0000313" key="3">
    <source>
        <dbReference type="Proteomes" id="UP000239549"/>
    </source>
</evidence>
<dbReference type="InterPro" id="IPR058620">
    <property type="entry name" value="YtrI_C"/>
</dbReference>
<dbReference type="RefSeq" id="WP_104373636.1">
    <property type="nucleotide sequence ID" value="NZ_BFAV01000173.1"/>
</dbReference>
<sequence>MIPGMVRYLSLLLIGILMGSGAANMVIGDQVDYLTMANKNLQDQLAEREYQLQKLNDAFRQKNTRVITTVEAYLSADSMEGLTEYDQLSLQLEANKKIKEWLSPLVGQDVNSIDGLLIPRIVDDRILQAEGNKYRIKTHLVIINEKISLYIKATILKKDSRE</sequence>
<reference evidence="3" key="1">
    <citation type="submission" date="2018-02" db="EMBL/GenBank/DDBJ databases">
        <title>Genome sequence of Desulfocucumis palustris strain NAW-5.</title>
        <authorList>
            <person name="Watanabe M."/>
            <person name="Kojima H."/>
            <person name="Fukui M."/>
        </authorList>
    </citation>
    <scope>NUCLEOTIDE SEQUENCE [LARGE SCALE GENOMIC DNA]</scope>
    <source>
        <strain evidence="3">NAW-5</strain>
    </source>
</reference>
<dbReference type="Pfam" id="PF26347">
    <property type="entry name" value="YtrI_sporulation"/>
    <property type="match status" value="1"/>
</dbReference>
<organism evidence="2 3">
    <name type="scientific">Desulfocucumis palustris</name>
    <dbReference type="NCBI Taxonomy" id="1898651"/>
    <lineage>
        <taxon>Bacteria</taxon>
        <taxon>Bacillati</taxon>
        <taxon>Bacillota</taxon>
        <taxon>Clostridia</taxon>
        <taxon>Eubacteriales</taxon>
        <taxon>Desulfocucumaceae</taxon>
        <taxon>Desulfocucumis</taxon>
    </lineage>
</organism>
<protein>
    <recommendedName>
        <fullName evidence="1">Sporulation membrane protein YtrI C-terminal domain-containing protein</fullName>
    </recommendedName>
</protein>
<name>A0A2L2XGU2_9FIRM</name>
<dbReference type="OrthoDB" id="1787211at2"/>
<evidence type="ECO:0000259" key="1">
    <source>
        <dbReference type="Pfam" id="PF26347"/>
    </source>
</evidence>
<feature type="domain" description="Sporulation membrane protein YtrI C-terminal" evidence="1">
    <location>
        <begin position="86"/>
        <end position="153"/>
    </location>
</feature>
<dbReference type="Proteomes" id="UP000239549">
    <property type="component" value="Unassembled WGS sequence"/>
</dbReference>
<gene>
    <name evidence="2" type="ORF">DCCM_4706</name>
</gene>
<accession>A0A2L2XGU2</accession>